<evidence type="ECO:0000256" key="5">
    <source>
        <dbReference type="ARBA" id="ARBA00023242"/>
    </source>
</evidence>
<dbReference type="PANTHER" id="PTHR46910">
    <property type="entry name" value="TRANSCRIPTION FACTOR PDR1"/>
    <property type="match status" value="1"/>
</dbReference>
<dbReference type="Pfam" id="PF00172">
    <property type="entry name" value="Zn_clus"/>
    <property type="match status" value="1"/>
</dbReference>
<protein>
    <recommendedName>
        <fullName evidence="7">Zn(2)-C6 fungal-type domain-containing protein</fullName>
    </recommendedName>
</protein>
<evidence type="ECO:0000256" key="4">
    <source>
        <dbReference type="ARBA" id="ARBA00023163"/>
    </source>
</evidence>
<dbReference type="GO" id="GO:0003677">
    <property type="term" value="F:DNA binding"/>
    <property type="evidence" value="ECO:0007669"/>
    <property type="project" value="UniProtKB-KW"/>
</dbReference>
<keyword evidence="3" id="KW-0238">DNA-binding</keyword>
<organism evidence="8 9">
    <name type="scientific">Aspergillus glaucus CBS 516.65</name>
    <dbReference type="NCBI Taxonomy" id="1160497"/>
    <lineage>
        <taxon>Eukaryota</taxon>
        <taxon>Fungi</taxon>
        <taxon>Dikarya</taxon>
        <taxon>Ascomycota</taxon>
        <taxon>Pezizomycotina</taxon>
        <taxon>Eurotiomycetes</taxon>
        <taxon>Eurotiomycetidae</taxon>
        <taxon>Eurotiales</taxon>
        <taxon>Aspergillaceae</taxon>
        <taxon>Aspergillus</taxon>
        <taxon>Aspergillus subgen. Aspergillus</taxon>
    </lineage>
</organism>
<dbReference type="AlphaFoldDB" id="A0A1L9VBM8"/>
<proteinExistence type="predicted"/>
<keyword evidence="1" id="KW-0479">Metal-binding</keyword>
<evidence type="ECO:0000259" key="7">
    <source>
        <dbReference type="PROSITE" id="PS50048"/>
    </source>
</evidence>
<dbReference type="GO" id="GO:0006351">
    <property type="term" value="P:DNA-templated transcription"/>
    <property type="evidence" value="ECO:0007669"/>
    <property type="project" value="InterPro"/>
</dbReference>
<dbReference type="InterPro" id="IPR001138">
    <property type="entry name" value="Zn2Cys6_DnaBD"/>
</dbReference>
<dbReference type="EMBL" id="KV878906">
    <property type="protein sequence ID" value="OJJ81337.1"/>
    <property type="molecule type" value="Genomic_DNA"/>
</dbReference>
<gene>
    <name evidence="8" type="ORF">ASPGLDRAFT_155203</name>
</gene>
<dbReference type="SUPFAM" id="SSF57701">
    <property type="entry name" value="Zn2/Cys6 DNA-binding domain"/>
    <property type="match status" value="1"/>
</dbReference>
<dbReference type="OrthoDB" id="2123952at2759"/>
<dbReference type="SMART" id="SM00066">
    <property type="entry name" value="GAL4"/>
    <property type="match status" value="1"/>
</dbReference>
<reference evidence="9" key="1">
    <citation type="journal article" date="2017" name="Genome Biol.">
        <title>Comparative genomics reveals high biological diversity and specific adaptations in the industrially and medically important fungal genus Aspergillus.</title>
        <authorList>
            <person name="de Vries R.P."/>
            <person name="Riley R."/>
            <person name="Wiebenga A."/>
            <person name="Aguilar-Osorio G."/>
            <person name="Amillis S."/>
            <person name="Uchima C.A."/>
            <person name="Anderluh G."/>
            <person name="Asadollahi M."/>
            <person name="Askin M."/>
            <person name="Barry K."/>
            <person name="Battaglia E."/>
            <person name="Bayram O."/>
            <person name="Benocci T."/>
            <person name="Braus-Stromeyer S.A."/>
            <person name="Caldana C."/>
            <person name="Canovas D."/>
            <person name="Cerqueira G.C."/>
            <person name="Chen F."/>
            <person name="Chen W."/>
            <person name="Choi C."/>
            <person name="Clum A."/>
            <person name="Dos Santos R.A."/>
            <person name="Damasio A.R."/>
            <person name="Diallinas G."/>
            <person name="Emri T."/>
            <person name="Fekete E."/>
            <person name="Flipphi M."/>
            <person name="Freyberg S."/>
            <person name="Gallo A."/>
            <person name="Gournas C."/>
            <person name="Habgood R."/>
            <person name="Hainaut M."/>
            <person name="Harispe M.L."/>
            <person name="Henrissat B."/>
            <person name="Hilden K.S."/>
            <person name="Hope R."/>
            <person name="Hossain A."/>
            <person name="Karabika E."/>
            <person name="Karaffa L."/>
            <person name="Karanyi Z."/>
            <person name="Krasevec N."/>
            <person name="Kuo A."/>
            <person name="Kusch H."/>
            <person name="LaButti K."/>
            <person name="Lagendijk E.L."/>
            <person name="Lapidus A."/>
            <person name="Levasseur A."/>
            <person name="Lindquist E."/>
            <person name="Lipzen A."/>
            <person name="Logrieco A.F."/>
            <person name="MacCabe A."/>
            <person name="Maekelae M.R."/>
            <person name="Malavazi I."/>
            <person name="Melin P."/>
            <person name="Meyer V."/>
            <person name="Mielnichuk N."/>
            <person name="Miskei M."/>
            <person name="Molnar A.P."/>
            <person name="Mule G."/>
            <person name="Ngan C.Y."/>
            <person name="Orejas M."/>
            <person name="Orosz E."/>
            <person name="Ouedraogo J.P."/>
            <person name="Overkamp K.M."/>
            <person name="Park H.-S."/>
            <person name="Perrone G."/>
            <person name="Piumi F."/>
            <person name="Punt P.J."/>
            <person name="Ram A.F."/>
            <person name="Ramon A."/>
            <person name="Rauscher S."/>
            <person name="Record E."/>
            <person name="Riano-Pachon D.M."/>
            <person name="Robert V."/>
            <person name="Roehrig J."/>
            <person name="Ruller R."/>
            <person name="Salamov A."/>
            <person name="Salih N.S."/>
            <person name="Samson R.A."/>
            <person name="Sandor E."/>
            <person name="Sanguinetti M."/>
            <person name="Schuetze T."/>
            <person name="Sepcic K."/>
            <person name="Shelest E."/>
            <person name="Sherlock G."/>
            <person name="Sophianopoulou V."/>
            <person name="Squina F.M."/>
            <person name="Sun H."/>
            <person name="Susca A."/>
            <person name="Todd R.B."/>
            <person name="Tsang A."/>
            <person name="Unkles S.E."/>
            <person name="van de Wiele N."/>
            <person name="van Rossen-Uffink D."/>
            <person name="Oliveira J.V."/>
            <person name="Vesth T.C."/>
            <person name="Visser J."/>
            <person name="Yu J.-H."/>
            <person name="Zhou M."/>
            <person name="Andersen M.R."/>
            <person name="Archer D.B."/>
            <person name="Baker S.E."/>
            <person name="Benoit I."/>
            <person name="Brakhage A.A."/>
            <person name="Braus G.H."/>
            <person name="Fischer R."/>
            <person name="Frisvad J.C."/>
            <person name="Goldman G.H."/>
            <person name="Houbraken J."/>
            <person name="Oakley B."/>
            <person name="Pocsi I."/>
            <person name="Scazzocchio C."/>
            <person name="Seiboth B."/>
            <person name="vanKuyk P.A."/>
            <person name="Wortman J."/>
            <person name="Dyer P.S."/>
            <person name="Grigoriev I.V."/>
        </authorList>
    </citation>
    <scope>NUCLEOTIDE SEQUENCE [LARGE SCALE GENOMIC DNA]</scope>
    <source>
        <strain evidence="9">CBS 516.65</strain>
    </source>
</reference>
<accession>A0A1L9VBM8</accession>
<sequence>MMSHRPRKLQRVSRACDFCNRRSIKCSRGNDPLGRCQNCADFEVLCTFDRATKRRGVKAKTAENVDQVRLQSNKTYEDFDPSLTAPVNDSLPSDDPWSSLNDTWFTVIGENESSALQNSWKAFAISSDQIIKTLVQIYFEIVYPIFPLFHRPSFLEKLDNYEHLKDRGLFASTMAVCALASARARDGALYSDRWHPSQLAEPPSEAFYAAAKDSIPRDLTTARGLEYMRACAILAIASIQNGQTKWMHQYAGIYHTLAGMEGLHDEKLWPKQLNPIEIEERRRLFWSIYTLDIYSSIVWGGIIRYREAHSMVRYPSEIDDEFITNSGYGVPPASPASTRTYPADITLISRQPMSWVRGWNFTTDLYRILEHAVDFHRRRWSQGNGTTQVWSLFGPASMSEGIVLDHVLTLYSALPSQFRETLPVTGDPAKDLFGFQSANIQATLQLLRMVLFSAEDRGVERRCDVAGELLSVFSKVPVEYLKAISSPLLHHLAGIGCILGSVMEGSLSEASYQRVRGLLLEMADLLRRLESGLHRAVDASQWLTSQVDRIDKYMCTQHIFNPSSEAQQDSSAVSNADSLTGQDFQPDGNLVPPYNHSSSAVVGSTIADYGDQLSLFQLPQELLEDWPWPFDSLHTERMFPLGFEFE</sequence>
<name>A0A1L9VBM8_ASPGL</name>
<dbReference type="PROSITE" id="PS50048">
    <property type="entry name" value="ZN2_CY6_FUNGAL_2"/>
    <property type="match status" value="1"/>
</dbReference>
<dbReference type="Gene3D" id="4.10.240.10">
    <property type="entry name" value="Zn(2)-C6 fungal-type DNA-binding domain"/>
    <property type="match status" value="1"/>
</dbReference>
<evidence type="ECO:0000313" key="9">
    <source>
        <dbReference type="Proteomes" id="UP000184300"/>
    </source>
</evidence>
<dbReference type="RefSeq" id="XP_022398035.1">
    <property type="nucleotide sequence ID" value="XM_022542359.1"/>
</dbReference>
<dbReference type="VEuPathDB" id="FungiDB:ASPGLDRAFT_155203"/>
<feature type="region of interest" description="Disordered" evidence="6">
    <location>
        <begin position="564"/>
        <end position="590"/>
    </location>
</feature>
<dbReference type="InterPro" id="IPR007219">
    <property type="entry name" value="XnlR_reg_dom"/>
</dbReference>
<feature type="domain" description="Zn(2)-C6 fungal-type" evidence="7">
    <location>
        <begin position="15"/>
        <end position="48"/>
    </location>
</feature>
<dbReference type="Pfam" id="PF04082">
    <property type="entry name" value="Fungal_trans"/>
    <property type="match status" value="1"/>
</dbReference>
<dbReference type="GO" id="GO:0000981">
    <property type="term" value="F:DNA-binding transcription factor activity, RNA polymerase II-specific"/>
    <property type="evidence" value="ECO:0007669"/>
    <property type="project" value="InterPro"/>
</dbReference>
<dbReference type="CDD" id="cd00067">
    <property type="entry name" value="GAL4"/>
    <property type="match status" value="1"/>
</dbReference>
<evidence type="ECO:0000256" key="1">
    <source>
        <dbReference type="ARBA" id="ARBA00022723"/>
    </source>
</evidence>
<evidence type="ECO:0000256" key="6">
    <source>
        <dbReference type="SAM" id="MobiDB-lite"/>
    </source>
</evidence>
<dbReference type="InterPro" id="IPR036864">
    <property type="entry name" value="Zn2-C6_fun-type_DNA-bd_sf"/>
</dbReference>
<evidence type="ECO:0000256" key="3">
    <source>
        <dbReference type="ARBA" id="ARBA00023125"/>
    </source>
</evidence>
<dbReference type="GeneID" id="34458620"/>
<dbReference type="PANTHER" id="PTHR46910:SF18">
    <property type="entry name" value="ZN(II)2CYS6 TRANSCRIPTION FACTOR (EUROFUNG)"/>
    <property type="match status" value="1"/>
</dbReference>
<dbReference type="InterPro" id="IPR050987">
    <property type="entry name" value="AtrR-like"/>
</dbReference>
<evidence type="ECO:0000256" key="2">
    <source>
        <dbReference type="ARBA" id="ARBA00023015"/>
    </source>
</evidence>
<dbReference type="CDD" id="cd12148">
    <property type="entry name" value="fungal_TF_MHR"/>
    <property type="match status" value="1"/>
</dbReference>
<keyword evidence="2" id="KW-0805">Transcription regulation</keyword>
<dbReference type="Proteomes" id="UP000184300">
    <property type="component" value="Unassembled WGS sequence"/>
</dbReference>
<keyword evidence="5" id="KW-0539">Nucleus</keyword>
<keyword evidence="4" id="KW-0804">Transcription</keyword>
<dbReference type="GO" id="GO:0008270">
    <property type="term" value="F:zinc ion binding"/>
    <property type="evidence" value="ECO:0007669"/>
    <property type="project" value="InterPro"/>
</dbReference>
<feature type="compositionally biased region" description="Polar residues" evidence="6">
    <location>
        <begin position="564"/>
        <end position="583"/>
    </location>
</feature>
<keyword evidence="9" id="KW-1185">Reference proteome</keyword>
<evidence type="ECO:0000313" key="8">
    <source>
        <dbReference type="EMBL" id="OJJ81337.1"/>
    </source>
</evidence>